<dbReference type="SMART" id="SM01262">
    <property type="entry name" value="LAMTOR"/>
    <property type="match status" value="1"/>
</dbReference>
<evidence type="ECO:0000256" key="11">
    <source>
        <dbReference type="ARBA" id="ARBA00032695"/>
    </source>
</evidence>
<reference evidence="12" key="1">
    <citation type="submission" date="2022-01" db="EMBL/GenBank/DDBJ databases">
        <authorList>
            <person name="King R."/>
        </authorList>
    </citation>
    <scope>NUCLEOTIDE SEQUENCE</scope>
</reference>
<evidence type="ECO:0000256" key="4">
    <source>
        <dbReference type="ARBA" id="ARBA00016099"/>
    </source>
</evidence>
<dbReference type="GO" id="GO:0031902">
    <property type="term" value="C:late endosome membrane"/>
    <property type="evidence" value="ECO:0007669"/>
    <property type="project" value="UniProtKB-SubCell"/>
</dbReference>
<dbReference type="PANTHER" id="PTHR13401:SF2">
    <property type="entry name" value="RAGULATOR COMPLEX PROTEIN LAMTOR1"/>
    <property type="match status" value="1"/>
</dbReference>
<evidence type="ECO:0000256" key="6">
    <source>
        <dbReference type="ARBA" id="ARBA00022753"/>
    </source>
</evidence>
<protein>
    <recommendedName>
        <fullName evidence="4">Ragulator complex protein LAMTOR1</fullName>
    </recommendedName>
    <alternativeName>
        <fullName evidence="11">Late endosomal/lysosomal adaptor and MAPK and MTOR activator 1</fullName>
    </alternativeName>
</protein>
<dbReference type="GO" id="GO:0032008">
    <property type="term" value="P:positive regulation of TOR signaling"/>
    <property type="evidence" value="ECO:0007669"/>
    <property type="project" value="InterPro"/>
</dbReference>
<evidence type="ECO:0000313" key="13">
    <source>
        <dbReference type="Proteomes" id="UP001152798"/>
    </source>
</evidence>
<organism evidence="12 13">
    <name type="scientific">Nezara viridula</name>
    <name type="common">Southern green stink bug</name>
    <name type="synonym">Cimex viridulus</name>
    <dbReference type="NCBI Taxonomy" id="85310"/>
    <lineage>
        <taxon>Eukaryota</taxon>
        <taxon>Metazoa</taxon>
        <taxon>Ecdysozoa</taxon>
        <taxon>Arthropoda</taxon>
        <taxon>Hexapoda</taxon>
        <taxon>Insecta</taxon>
        <taxon>Pterygota</taxon>
        <taxon>Neoptera</taxon>
        <taxon>Paraneoptera</taxon>
        <taxon>Hemiptera</taxon>
        <taxon>Heteroptera</taxon>
        <taxon>Panheteroptera</taxon>
        <taxon>Pentatomomorpha</taxon>
        <taxon>Pentatomoidea</taxon>
        <taxon>Pentatomidae</taxon>
        <taxon>Pentatominae</taxon>
        <taxon>Nezara</taxon>
    </lineage>
</organism>
<dbReference type="AlphaFoldDB" id="A0A9P0GZ23"/>
<evidence type="ECO:0000256" key="1">
    <source>
        <dbReference type="ARBA" id="ARBA00004122"/>
    </source>
</evidence>
<dbReference type="Proteomes" id="UP001152798">
    <property type="component" value="Chromosome 2"/>
</dbReference>
<comment type="similarity">
    <text evidence="3">Belongs to the LAMTOR1 family.</text>
</comment>
<dbReference type="GO" id="GO:0045121">
    <property type="term" value="C:membrane raft"/>
    <property type="evidence" value="ECO:0007669"/>
    <property type="project" value="InterPro"/>
</dbReference>
<evidence type="ECO:0000256" key="2">
    <source>
        <dbReference type="ARBA" id="ARBA00004577"/>
    </source>
</evidence>
<keyword evidence="8" id="KW-0564">Palmitate</keyword>
<dbReference type="GO" id="GO:0016197">
    <property type="term" value="P:endosomal transport"/>
    <property type="evidence" value="ECO:0007669"/>
    <property type="project" value="InterPro"/>
</dbReference>
<dbReference type="GO" id="GO:0043410">
    <property type="term" value="P:positive regulation of MAPK cascade"/>
    <property type="evidence" value="ECO:0007669"/>
    <property type="project" value="InterPro"/>
</dbReference>
<evidence type="ECO:0000313" key="12">
    <source>
        <dbReference type="EMBL" id="CAH1393014.1"/>
    </source>
</evidence>
<dbReference type="GO" id="GO:0005085">
    <property type="term" value="F:guanyl-nucleotide exchange factor activity"/>
    <property type="evidence" value="ECO:0007669"/>
    <property type="project" value="TreeGrafter"/>
</dbReference>
<comment type="subcellular location">
    <subcellularLocation>
        <location evidence="2">Late endosome membrane</location>
        <topology evidence="2">Lipid-anchor</topology>
        <orientation evidence="2">Cytoplasmic side</orientation>
    </subcellularLocation>
    <subcellularLocation>
        <location evidence="1">Lysosome membrane</location>
        <topology evidence="1">Lipid-anchor</topology>
        <orientation evidence="1">Cytoplasmic side</orientation>
    </subcellularLocation>
</comment>
<dbReference type="GO" id="GO:0071986">
    <property type="term" value="C:Ragulator complex"/>
    <property type="evidence" value="ECO:0007669"/>
    <property type="project" value="InterPro"/>
</dbReference>
<keyword evidence="10" id="KW-0449">Lipoprotein</keyword>
<dbReference type="Pfam" id="PF15454">
    <property type="entry name" value="LAMTOR"/>
    <property type="match status" value="1"/>
</dbReference>
<dbReference type="GO" id="GO:0071230">
    <property type="term" value="P:cellular response to amino acid stimulus"/>
    <property type="evidence" value="ECO:0007669"/>
    <property type="project" value="InterPro"/>
</dbReference>
<dbReference type="GO" id="GO:0007040">
    <property type="term" value="P:lysosome organization"/>
    <property type="evidence" value="ECO:0007669"/>
    <property type="project" value="InterPro"/>
</dbReference>
<evidence type="ECO:0000256" key="9">
    <source>
        <dbReference type="ARBA" id="ARBA00023228"/>
    </source>
</evidence>
<keyword evidence="7" id="KW-0472">Membrane</keyword>
<dbReference type="GO" id="GO:0042632">
    <property type="term" value="P:cholesterol homeostasis"/>
    <property type="evidence" value="ECO:0007669"/>
    <property type="project" value="InterPro"/>
</dbReference>
<dbReference type="EMBL" id="OV725078">
    <property type="protein sequence ID" value="CAH1393014.1"/>
    <property type="molecule type" value="Genomic_DNA"/>
</dbReference>
<proteinExistence type="inferred from homology"/>
<accession>A0A9P0GZ23</accession>
<dbReference type="GO" id="GO:0005765">
    <property type="term" value="C:lysosomal membrane"/>
    <property type="evidence" value="ECO:0007669"/>
    <property type="project" value="UniProtKB-SubCell"/>
</dbReference>
<dbReference type="PANTHER" id="PTHR13401">
    <property type="entry name" value="RAGULATOR COMPLEX PROTEIN LAMTOR1"/>
    <property type="match status" value="1"/>
</dbReference>
<keyword evidence="13" id="KW-1185">Reference proteome</keyword>
<evidence type="ECO:0000256" key="3">
    <source>
        <dbReference type="ARBA" id="ARBA00010861"/>
    </source>
</evidence>
<sequence length="167" mass="18541">MGCTISDCCKNSESQSDLADERTHLLNDPVCNSSSVQRVQSDDLASHYPNSSPKGTDEQSVLNKILQETATNVIDVAALAPTNIEQNEYLERRSHYSLKLSSLPMQISIRRPCYLIDIAVPEKMLTPTPISTENVLLIKRASSKIKGALNDLKVYHTEDLIVPFEIP</sequence>
<name>A0A9P0GZ23_NEZVI</name>
<dbReference type="OrthoDB" id="5562028at2759"/>
<keyword evidence="6" id="KW-0967">Endosome</keyword>
<dbReference type="GO" id="GO:0060090">
    <property type="term" value="F:molecular adaptor activity"/>
    <property type="evidence" value="ECO:0007669"/>
    <property type="project" value="TreeGrafter"/>
</dbReference>
<evidence type="ECO:0000256" key="8">
    <source>
        <dbReference type="ARBA" id="ARBA00023139"/>
    </source>
</evidence>
<evidence type="ECO:0000256" key="5">
    <source>
        <dbReference type="ARBA" id="ARBA00022707"/>
    </source>
</evidence>
<dbReference type="InterPro" id="IPR028209">
    <property type="entry name" value="LAMTOR1/MEH1"/>
</dbReference>
<keyword evidence="9" id="KW-0458">Lysosome</keyword>
<evidence type="ECO:0000256" key="10">
    <source>
        <dbReference type="ARBA" id="ARBA00023288"/>
    </source>
</evidence>
<dbReference type="GO" id="GO:0001919">
    <property type="term" value="P:regulation of receptor recycling"/>
    <property type="evidence" value="ECO:0007669"/>
    <property type="project" value="InterPro"/>
</dbReference>
<gene>
    <name evidence="12" type="ORF">NEZAVI_LOCUS3747</name>
</gene>
<keyword evidence="5" id="KW-0519">Myristate</keyword>
<evidence type="ECO:0000256" key="7">
    <source>
        <dbReference type="ARBA" id="ARBA00023136"/>
    </source>
</evidence>